<reference evidence="2 3" key="1">
    <citation type="submission" date="2018-06" db="EMBL/GenBank/DDBJ databases">
        <title>Isolation of heavy metals resistant Paenibacillus silvae NC2 from Gold-Copper mine in ZiJin, China.</title>
        <authorList>
            <person name="Xu J."/>
            <person name="Mazhar H.S."/>
            <person name="Rensing C."/>
        </authorList>
    </citation>
    <scope>NUCLEOTIDE SEQUENCE [LARGE SCALE GENOMIC DNA]</scope>
    <source>
        <strain evidence="2 3">NC2</strain>
    </source>
</reference>
<dbReference type="RefSeq" id="WP_111268579.1">
    <property type="nucleotide sequence ID" value="NZ_QKWW01000006.1"/>
</dbReference>
<name>A0A2W6NQ84_9BACL</name>
<feature type="transmembrane region" description="Helical" evidence="1">
    <location>
        <begin position="161"/>
        <end position="181"/>
    </location>
</feature>
<gene>
    <name evidence="2" type="ORF">DN757_01880</name>
</gene>
<proteinExistence type="predicted"/>
<feature type="transmembrane region" description="Helical" evidence="1">
    <location>
        <begin position="89"/>
        <end position="109"/>
    </location>
</feature>
<evidence type="ECO:0000313" key="2">
    <source>
        <dbReference type="EMBL" id="PZT57428.1"/>
    </source>
</evidence>
<feature type="transmembrane region" description="Helical" evidence="1">
    <location>
        <begin position="121"/>
        <end position="140"/>
    </location>
</feature>
<evidence type="ECO:0000313" key="3">
    <source>
        <dbReference type="Proteomes" id="UP000249204"/>
    </source>
</evidence>
<dbReference type="AlphaFoldDB" id="A0A2W6NQ84"/>
<sequence>MMSDLLYAVMSLMDGITIFMFAFACFKVNLKDYWKEIVMTNILISIGTFLLKDNEYILGFVPVLCFVSLVASLTFYFRIKWRSSLKLAAYGFAAQIISQLSIALIFMLIDKITFAEASQAYGTFIQLIGNVFIITLTMILKQKRIWFTTMSHDYNFKIKINRINIYSILVSIVIIVLLYNVNSVDNIYLALCFWGICLLNLMYIDIKKERNESYD</sequence>
<feature type="transmembrane region" description="Helical" evidence="1">
    <location>
        <begin position="57"/>
        <end position="77"/>
    </location>
</feature>
<comment type="caution">
    <text evidence="2">The sequence shown here is derived from an EMBL/GenBank/DDBJ whole genome shotgun (WGS) entry which is preliminary data.</text>
</comment>
<feature type="transmembrane region" description="Helical" evidence="1">
    <location>
        <begin position="6"/>
        <end position="26"/>
    </location>
</feature>
<evidence type="ECO:0000256" key="1">
    <source>
        <dbReference type="SAM" id="Phobius"/>
    </source>
</evidence>
<accession>A0A2W6NQ84</accession>
<dbReference type="Proteomes" id="UP000249204">
    <property type="component" value="Unassembled WGS sequence"/>
</dbReference>
<feature type="transmembrane region" description="Helical" evidence="1">
    <location>
        <begin position="187"/>
        <end position="204"/>
    </location>
</feature>
<protein>
    <submittedName>
        <fullName evidence="2">Uncharacterized protein</fullName>
    </submittedName>
</protein>
<organism evidence="2 3">
    <name type="scientific">Paenibacillus silvae</name>
    <dbReference type="NCBI Taxonomy" id="1325358"/>
    <lineage>
        <taxon>Bacteria</taxon>
        <taxon>Bacillati</taxon>
        <taxon>Bacillota</taxon>
        <taxon>Bacilli</taxon>
        <taxon>Bacillales</taxon>
        <taxon>Paenibacillaceae</taxon>
        <taxon>Paenibacillus</taxon>
    </lineage>
</organism>
<keyword evidence="1" id="KW-0472">Membrane</keyword>
<keyword evidence="1" id="KW-0812">Transmembrane</keyword>
<keyword evidence="1" id="KW-1133">Transmembrane helix</keyword>
<dbReference type="EMBL" id="QKWW01000006">
    <property type="protein sequence ID" value="PZT57428.1"/>
    <property type="molecule type" value="Genomic_DNA"/>
</dbReference>